<comment type="caution">
    <text evidence="1">The sequence shown here is derived from an EMBL/GenBank/DDBJ whole genome shotgun (WGS) entry which is preliminary data.</text>
</comment>
<dbReference type="EMBL" id="JAWZSR010000005">
    <property type="protein sequence ID" value="MDX8046320.1"/>
    <property type="molecule type" value="Genomic_DNA"/>
</dbReference>
<evidence type="ECO:0000313" key="1">
    <source>
        <dbReference type="EMBL" id="MDX8046320.1"/>
    </source>
</evidence>
<dbReference type="Proteomes" id="UP001277972">
    <property type="component" value="Unassembled WGS sequence"/>
</dbReference>
<evidence type="ECO:0000313" key="2">
    <source>
        <dbReference type="Proteomes" id="UP001277972"/>
    </source>
</evidence>
<gene>
    <name evidence="1" type="ORF">SH601_10045</name>
</gene>
<keyword evidence="2" id="KW-1185">Reference proteome</keyword>
<organism evidence="1 2">
    <name type="scientific">Gracilibacillus pellucidus</name>
    <dbReference type="NCBI Taxonomy" id="3095368"/>
    <lineage>
        <taxon>Bacteria</taxon>
        <taxon>Bacillati</taxon>
        <taxon>Bacillota</taxon>
        <taxon>Bacilli</taxon>
        <taxon>Bacillales</taxon>
        <taxon>Bacillaceae</taxon>
        <taxon>Gracilibacillus</taxon>
    </lineage>
</organism>
<proteinExistence type="predicted"/>
<accession>A0ACC6M5S7</accession>
<reference evidence="1" key="1">
    <citation type="submission" date="2023-11" db="EMBL/GenBank/DDBJ databases">
        <title>Gracilibacillus pellucida a moderately halophilic bacterium isolated from saline soil in Xinjiang province.</title>
        <authorList>
            <person name="Zhang Z."/>
            <person name="Tan F."/>
            <person name="Wang Y."/>
            <person name="Xia M."/>
        </authorList>
    </citation>
    <scope>NUCLEOTIDE SEQUENCE</scope>
    <source>
        <strain evidence="1">S3-1-1</strain>
    </source>
</reference>
<name>A0ACC6M5S7_9BACI</name>
<sequence>MRHQIDVYISDDCLESQRMVDYLSNYDIPINVKNTTIDKDNLRQLQEEGIYLTPAMVIDHHYSVIGFQENKIKNMLNLHGEASIHQ</sequence>
<protein>
    <submittedName>
        <fullName evidence="1">Uncharacterized protein</fullName>
    </submittedName>
</protein>